<protein>
    <submittedName>
        <fullName evidence="2">Uncharacterized protein</fullName>
    </submittedName>
</protein>
<dbReference type="Proteomes" id="UP001595420">
    <property type="component" value="Unassembled WGS sequence"/>
</dbReference>
<sequence>MTTMEDAGTAPGAVHALALALVLRRDPAGTGSGLGAGHVIAMPMPRAMDAEAAGAVVVLAREVPEGVLDLRQPWGSESLPIFVARELFVHPVWRGLAAKLDALTGKRLIEPPHLPGSVPDLRRQRGGLASLAYDPDASDEGGLSVGLVEFALQLWMLRRRLDLLRALDAGLIVASGAQDGQAPAPVPSHAWLSVEEIDWLGGLARWRNTTLHQITVATASAAVTAPAADAPKPKPSRPPRVRSDGPKPLGRPLREARMRKLARILFWIRSYPDNKSTIDGGRVSVNPAFGDRLAKMIGEPDLSNDTIKDNINLLQLPEAAFKNQIPRESDVIRCAAINCAHIFPKYSIDHGHVLGVEIFCVDIVVPKVKDIWSKHYRFGGPRVEVPGDEAIRSEVCAIIGERAPSSWPTFPDYGIGLIYLPKFSPAVGQAEPQASGGKAD</sequence>
<organism evidence="2 3">
    <name type="scientific">Falsiroseomonas tokyonensis</name>
    <dbReference type="NCBI Taxonomy" id="430521"/>
    <lineage>
        <taxon>Bacteria</taxon>
        <taxon>Pseudomonadati</taxon>
        <taxon>Pseudomonadota</taxon>
        <taxon>Alphaproteobacteria</taxon>
        <taxon>Acetobacterales</taxon>
        <taxon>Roseomonadaceae</taxon>
        <taxon>Falsiroseomonas</taxon>
    </lineage>
</organism>
<reference evidence="3" key="1">
    <citation type="journal article" date="2019" name="Int. J. Syst. Evol. Microbiol.">
        <title>The Global Catalogue of Microorganisms (GCM) 10K type strain sequencing project: providing services to taxonomists for standard genome sequencing and annotation.</title>
        <authorList>
            <consortium name="The Broad Institute Genomics Platform"/>
            <consortium name="The Broad Institute Genome Sequencing Center for Infectious Disease"/>
            <person name="Wu L."/>
            <person name="Ma J."/>
        </authorList>
    </citation>
    <scope>NUCLEOTIDE SEQUENCE [LARGE SCALE GENOMIC DNA]</scope>
    <source>
        <strain evidence="3">CGMCC 1.16855</strain>
    </source>
</reference>
<evidence type="ECO:0000313" key="3">
    <source>
        <dbReference type="Proteomes" id="UP001595420"/>
    </source>
</evidence>
<accession>A0ABV7BX13</accession>
<evidence type="ECO:0000313" key="2">
    <source>
        <dbReference type="EMBL" id="MFC3000794.1"/>
    </source>
</evidence>
<keyword evidence="3" id="KW-1185">Reference proteome</keyword>
<name>A0ABV7BX13_9PROT</name>
<evidence type="ECO:0000256" key="1">
    <source>
        <dbReference type="SAM" id="MobiDB-lite"/>
    </source>
</evidence>
<proteinExistence type="predicted"/>
<feature type="region of interest" description="Disordered" evidence="1">
    <location>
        <begin position="224"/>
        <end position="253"/>
    </location>
</feature>
<gene>
    <name evidence="2" type="ORF">ACFOD3_12885</name>
</gene>
<comment type="caution">
    <text evidence="2">The sequence shown here is derived from an EMBL/GenBank/DDBJ whole genome shotgun (WGS) entry which is preliminary data.</text>
</comment>
<dbReference type="EMBL" id="JBHRSB010000003">
    <property type="protein sequence ID" value="MFC3000794.1"/>
    <property type="molecule type" value="Genomic_DNA"/>
</dbReference>
<dbReference type="RefSeq" id="WP_216836861.1">
    <property type="nucleotide sequence ID" value="NZ_JAFNJS010000003.1"/>
</dbReference>